<evidence type="ECO:0000256" key="1">
    <source>
        <dbReference type="SAM" id="MobiDB-lite"/>
    </source>
</evidence>
<dbReference type="GO" id="GO:0008270">
    <property type="term" value="F:zinc ion binding"/>
    <property type="evidence" value="ECO:0007669"/>
    <property type="project" value="InterPro"/>
</dbReference>
<organism evidence="4 5">
    <name type="scientific">Steinernema hermaphroditum</name>
    <dbReference type="NCBI Taxonomy" id="289476"/>
    <lineage>
        <taxon>Eukaryota</taxon>
        <taxon>Metazoa</taxon>
        <taxon>Ecdysozoa</taxon>
        <taxon>Nematoda</taxon>
        <taxon>Chromadorea</taxon>
        <taxon>Rhabditida</taxon>
        <taxon>Tylenchina</taxon>
        <taxon>Panagrolaimomorpha</taxon>
        <taxon>Strongyloidoidea</taxon>
        <taxon>Steinernematidae</taxon>
        <taxon>Steinernema</taxon>
    </lineage>
</organism>
<feature type="region of interest" description="Disordered" evidence="1">
    <location>
        <begin position="85"/>
        <end position="157"/>
    </location>
</feature>
<dbReference type="InterPro" id="IPR040676">
    <property type="entry name" value="DUF5641"/>
</dbReference>
<dbReference type="PANTHER" id="PTHR47331">
    <property type="entry name" value="PHD-TYPE DOMAIN-CONTAINING PROTEIN"/>
    <property type="match status" value="1"/>
</dbReference>
<feature type="domain" description="CCHC-type" evidence="3">
    <location>
        <begin position="623"/>
        <end position="639"/>
    </location>
</feature>
<dbReference type="Gene3D" id="2.60.98.50">
    <property type="match status" value="1"/>
</dbReference>
<proteinExistence type="predicted"/>
<dbReference type="SUPFAM" id="SSF56672">
    <property type="entry name" value="DNA/RNA polymerases"/>
    <property type="match status" value="1"/>
</dbReference>
<dbReference type="GO" id="GO:0003676">
    <property type="term" value="F:nucleic acid binding"/>
    <property type="evidence" value="ECO:0007669"/>
    <property type="project" value="InterPro"/>
</dbReference>
<dbReference type="Gene3D" id="2.60.40.3770">
    <property type="match status" value="1"/>
</dbReference>
<feature type="compositionally biased region" description="Basic and acidic residues" evidence="1">
    <location>
        <begin position="114"/>
        <end position="129"/>
    </location>
</feature>
<comment type="caution">
    <text evidence="4">The sequence shown here is derived from an EMBL/GenBank/DDBJ whole genome shotgun (WGS) entry which is preliminary data.</text>
</comment>
<evidence type="ECO:0000313" key="4">
    <source>
        <dbReference type="EMBL" id="KAK0420525.1"/>
    </source>
</evidence>
<evidence type="ECO:0000256" key="2">
    <source>
        <dbReference type="SAM" id="Phobius"/>
    </source>
</evidence>
<gene>
    <name evidence="4" type="ORF">QR680_014738</name>
</gene>
<keyword evidence="5" id="KW-1185">Reference proteome</keyword>
<feature type="transmembrane region" description="Helical" evidence="2">
    <location>
        <begin position="2502"/>
        <end position="2523"/>
    </location>
</feature>
<feature type="region of interest" description="Disordered" evidence="1">
    <location>
        <begin position="34"/>
        <end position="69"/>
    </location>
</feature>
<dbReference type="SMART" id="SM00343">
    <property type="entry name" value="ZnF_C2HC"/>
    <property type="match status" value="3"/>
</dbReference>
<dbReference type="Pfam" id="PF05585">
    <property type="entry name" value="DUF1758"/>
    <property type="match status" value="1"/>
</dbReference>
<dbReference type="InterPro" id="IPR001878">
    <property type="entry name" value="Znf_CCHC"/>
</dbReference>
<evidence type="ECO:0000313" key="5">
    <source>
        <dbReference type="Proteomes" id="UP001175271"/>
    </source>
</evidence>
<dbReference type="PANTHER" id="PTHR47331:SF5">
    <property type="entry name" value="RIBONUCLEASE H"/>
    <property type="match status" value="1"/>
</dbReference>
<keyword evidence="2" id="KW-0812">Transmembrane</keyword>
<dbReference type="Gene3D" id="4.10.60.10">
    <property type="entry name" value="Zinc finger, CCHC-type"/>
    <property type="match status" value="1"/>
</dbReference>
<dbReference type="Pfam" id="PF18701">
    <property type="entry name" value="DUF5641"/>
    <property type="match status" value="1"/>
</dbReference>
<keyword evidence="2" id="KW-1133">Transmembrane helix</keyword>
<dbReference type="InterPro" id="IPR005312">
    <property type="entry name" value="DUF1759"/>
</dbReference>
<feature type="domain" description="CCHC-type" evidence="3">
    <location>
        <begin position="593"/>
        <end position="608"/>
    </location>
</feature>
<sequence>MASTHPAWFRIAFSTAVLSHRPLLDPLTAPSLDLADPFRCPSRRSTKSSSASPAILDRPDPHKRRPSSTIAKAYFTDGYLHEQREYRNRKSARPRFVASRRPPHQCSRSPATRTLREERTTSSRPEARRSSSRGSTAVPKKTVQPAPSPQGPFQPLPIPAQAVLAPQTTDALQRKVVQPPPIQQAHPQLPTTVQAVPAFQPYPLQYGTPYYQPAVHPFQSAAQPYFQPYFQPAVQQQPFLPASVHQAAQPPLQQPDTQPSPASTSTRLAATDLLHRLQGSITSLRSLDDKWTSYMQHITDCERRKDEEAHYLRFTTTDDNTGVVNFFETIEEGEDAVAYLRAIINECDYHAPSGPALDTTSAVAPHLSGTAVYGHTTPPVRLPKIEIEKFTGDCRRWTEFWDLFHATVGSSHLDNVTKLSYLRGLLVGDALEAIRGFATTSDNYSLVVDTLQRRFGKQNTILHALHAELHDLPAPNERVHELRKFLEATRRLCRQLTNMGADANHVQIILMIEGKLPKSMLLEICKIKRSTTEWTMEQLLSSMEQLIEIEEEVLARKGDPAAHRKASSIACAAQSRPEFVKPKPKTMRSPRSPCVFCAGSHWNSDCPNYPLQERFARLRALNLCARCFKNDHIASACPRKNPCFRCKKGDHNVALCRQTSIEASAMTVSETNDGADGTLNLEADASEQRMESATHAVFAQKNVILMTAKGTLVNPLDHRQTYEGVVFFDPGSDKTYVLEDVSQRLGLPVVRSETLSVKRFGAPEPQKVTSRVVELGLQTRSGEVMTLRANTSPYVTGALRTIDIGSLSKQLLNNSSVSYITVHSQRATPAVLIGMDYCWNILNAKSERTLPCGYRIFDSLIGPIFTGSESESRSSVDDEEWETLVHNAISTSDECSKLWALDTVGSSPDPEQDDDIEAQKFFERTIRKVGNRYEVQFPFKSANPQLSDNYYLCLGRLKSLYKRLSNEHPELLLPYDSVIKDQQKKGIVELTTAEPEGGLIHYLPHHFVHNPTKPSSKLRVVYDGSAKTKGAFKSINECLLQGPALIANLVGALLRLRRPPIAIVTDIEKAFLQILIAAKDRDLFRFLWLKDPTKPPTSDNILVYRFCRVLFGIICSPFLLAAVILHHLGKYTHPIAKEIETGIYVDDVQLSATTVEEGKEKFHISRQIFSEASMELHGFASNSDELNQFFLDNGQKPIPNLIKVLGIGWNLKNDSLHIRLPSPEELESWTKRTVLQTIARFYDPLGLGSPAALPAKLFLQETWFRQCGWDEILSPELQMIFNDIIKDWHAVEEFSIPRKMFPNANLISRTLHVFVDASKRAYSFIIYIRSTSPDGVHVTPIFAKSKVAPKKELSIPRLELVAFTAGVNGLQFVQRELDMEFDGKISSLKRAIGRKILQFDEMSSLVADVEAIVNSRPLTHIYDDFRSGSILRPIDFLIPNAQPGLCLIETADSSDPTWLPPQATSRDKLLAHWEKTSTLQQKFWDLWHMEYLHSLQERAQRFHKGPRSQVHAVPEVGEIVILEEENIPRGSWKLAKVVEVCRSPDNYIRSAKVQLPNRHILRRPVNRLYPMEVNRSTDDEPHHTSLVAAAASPRRKFPFFLIAALCLLSFSPASEAAPCASDLTRQNRPIHYQTCVKEGYAVFNDTNGHLCGRKISCAQGHLRLDDSTENSSSICREECTCPTGAAGCSFYTGEDTSLSTTSFANTVAILKNMAPQMCAIGQFSSECNPKPVMMRLPEVLLYDDTWHFVSELQLNFRETDIKEFTCIGEGPITGSSRYCENNGCYENGTQFCYYDKPEIVEIQSDLGSVPIKAWRFSSVAAYTSSLEHKEHQFSINASCIRGGVQVATSTLMEVVEVCTSLRCFYLRQVKDATSLLLTPNITLYEYKTTIKFWRHGKLAQKMQRVCPANPFCETLSCTFCLERVYNPQCASWLETIAVVLTIYIFISIFSRLLSILLKAVACAGIALHVIKSFARGVWTVFKRLLCCCWARRRQSSTSLKPRRRRSSFSYKPHMYHIAIVTAIALLSTTALGCTEVTTITGHSHECRTKANGQSECTFTEATLLSLVPYASPSCIMLMDHEKNILATLHVSIDSLYLECQRKSEYFTRDFTHHVHSGKRCFSAGSCTQDKCLTTRTNDMIPELDGIANDSPGHTHCTPSCGSVFCGCWYDEKGCLFYRVYARPESDKIYEVFTCPLWKPKAQITLRLDYESGEPSEEHVFTMSPGHSARWNHLTATLSSMSASLLPGLMNAVFITDSEVTGTLRTATDPLLTQSFSELRCATKDMARRFNCSLSPGACDCSHEGYKVVCKCQPNPLAARLEDPKHQIPQHIGDAFLQGHGESLRAHLKENGAVQLQLNVEKLTTSKRIDDNQCTIEHIATEGCYSCATAAEFRAICFTDFGTARARITCEGNQVYIPCSANGSTSLTKMHFDRRNIDITCSVTCPKGTSTFTLRTILAYLPAEEVSEIIEVTSSQIQESSRALWIWNHLPSFSISPALISSLSWALTLVVSIPLILFFGLIVLRTLIITVIKKVV</sequence>
<keyword evidence="2" id="KW-0472">Membrane</keyword>
<dbReference type="InterPro" id="IPR043502">
    <property type="entry name" value="DNA/RNA_pol_sf"/>
</dbReference>
<dbReference type="InterPro" id="IPR009878">
    <property type="entry name" value="Phlebovirus_G2_fusion"/>
</dbReference>
<dbReference type="Pfam" id="PF03564">
    <property type="entry name" value="DUF1759"/>
    <property type="match status" value="1"/>
</dbReference>
<feature type="domain" description="CCHC-type" evidence="3">
    <location>
        <begin position="642"/>
        <end position="658"/>
    </location>
</feature>
<dbReference type="Pfam" id="PF05380">
    <property type="entry name" value="Peptidase_A17"/>
    <property type="match status" value="1"/>
</dbReference>
<accession>A0AA39IBE4</accession>
<dbReference type="InterPro" id="IPR008042">
    <property type="entry name" value="Retrotrans_Pao"/>
</dbReference>
<protein>
    <recommendedName>
        <fullName evidence="3">CCHC-type domain-containing protein</fullName>
    </recommendedName>
</protein>
<dbReference type="InterPro" id="IPR008737">
    <property type="entry name" value="DUF1758"/>
</dbReference>
<reference evidence="4" key="1">
    <citation type="submission" date="2023-06" db="EMBL/GenBank/DDBJ databases">
        <title>Genomic analysis of the entomopathogenic nematode Steinernema hermaphroditum.</title>
        <authorList>
            <person name="Schwarz E.M."/>
            <person name="Heppert J.K."/>
            <person name="Baniya A."/>
            <person name="Schwartz H.T."/>
            <person name="Tan C.-H."/>
            <person name="Antoshechkin I."/>
            <person name="Sternberg P.W."/>
            <person name="Goodrich-Blair H."/>
            <person name="Dillman A.R."/>
        </authorList>
    </citation>
    <scope>NUCLEOTIDE SEQUENCE</scope>
    <source>
        <strain evidence="4">PS9179</strain>
        <tissue evidence="4">Whole animal</tissue>
    </source>
</reference>
<feature type="region of interest" description="Disordered" evidence="1">
    <location>
        <begin position="244"/>
        <end position="265"/>
    </location>
</feature>
<dbReference type="Pfam" id="PF07245">
    <property type="entry name" value="Phlebovirus_G2"/>
    <property type="match status" value="1"/>
</dbReference>
<name>A0AA39IBE4_9BILA</name>
<feature type="compositionally biased region" description="Pro residues" evidence="1">
    <location>
        <begin position="146"/>
        <end position="157"/>
    </location>
</feature>
<dbReference type="EMBL" id="JAUCMV010000002">
    <property type="protein sequence ID" value="KAK0420525.1"/>
    <property type="molecule type" value="Genomic_DNA"/>
</dbReference>
<feature type="compositionally biased region" description="Polar residues" evidence="1">
    <location>
        <begin position="254"/>
        <end position="265"/>
    </location>
</feature>
<evidence type="ECO:0000259" key="3">
    <source>
        <dbReference type="SMART" id="SM00343"/>
    </source>
</evidence>
<dbReference type="Proteomes" id="UP001175271">
    <property type="component" value="Unassembled WGS sequence"/>
</dbReference>